<dbReference type="PROSITE" id="PS51736">
    <property type="entry name" value="RECOMBINASES_3"/>
    <property type="match status" value="1"/>
</dbReference>
<keyword evidence="10" id="KW-1185">Reference proteome</keyword>
<dbReference type="Gene3D" id="1.10.10.60">
    <property type="entry name" value="Homeodomain-like"/>
    <property type="match status" value="1"/>
</dbReference>
<evidence type="ECO:0000256" key="2">
    <source>
        <dbReference type="ARBA" id="ARBA00022908"/>
    </source>
</evidence>
<name>A0A1G8UC63_9RHOB</name>
<dbReference type="Pfam" id="PF00239">
    <property type="entry name" value="Resolvase"/>
    <property type="match status" value="1"/>
</dbReference>
<dbReference type="InterPro" id="IPR009057">
    <property type="entry name" value="Homeodomain-like_sf"/>
</dbReference>
<dbReference type="AlphaFoldDB" id="A0A1G8UC63"/>
<dbReference type="OrthoDB" id="2290206at2"/>
<dbReference type="STRING" id="555512.SAMN04487993_10399"/>
<sequence length="193" mass="21295">MLIGYARVSTHDQNLDLQRDALETVGCERVIVDRMSGAASARPGLVQLKDILRGGDTLVVWRLDRLGRSLKDLIAWVSYLDEHEIGLRSLHEAIDTTTPTGKLTFHIFGALAEFERTLIRDRTQAGLAAARARGRTGGRRPALNADKRALAVRLYNERQTPISRICTMMGISKPTLYSYVRAANGVTDGPPAK</sequence>
<evidence type="ECO:0000313" key="9">
    <source>
        <dbReference type="EMBL" id="SDJ51343.1"/>
    </source>
</evidence>
<keyword evidence="2" id="KW-0229">DNA integration</keyword>
<dbReference type="RefSeq" id="WP_089852173.1">
    <property type="nucleotide sequence ID" value="NZ_FNEJ01000039.1"/>
</dbReference>
<dbReference type="SUPFAM" id="SSF46689">
    <property type="entry name" value="Homeodomain-like"/>
    <property type="match status" value="1"/>
</dbReference>
<dbReference type="InterPro" id="IPR036162">
    <property type="entry name" value="Resolvase-like_N_sf"/>
</dbReference>
<protein>
    <submittedName>
        <fullName evidence="9">Site-specific DNA recombinase</fullName>
    </submittedName>
</protein>
<dbReference type="GO" id="GO:0015074">
    <property type="term" value="P:DNA integration"/>
    <property type="evidence" value="ECO:0007669"/>
    <property type="project" value="UniProtKB-KW"/>
</dbReference>
<keyword evidence="3" id="KW-0230">DNA invertase</keyword>
<gene>
    <name evidence="9" type="ORF">SAMN04487993_10399</name>
</gene>
<dbReference type="CDD" id="cd03768">
    <property type="entry name" value="SR_ResInv"/>
    <property type="match status" value="1"/>
</dbReference>
<dbReference type="PANTHER" id="PTHR30461:SF2">
    <property type="entry name" value="SERINE RECOMBINASE PINE-RELATED"/>
    <property type="match status" value="1"/>
</dbReference>
<dbReference type="Pfam" id="PF13384">
    <property type="entry name" value="HTH_23"/>
    <property type="match status" value="1"/>
</dbReference>
<dbReference type="PANTHER" id="PTHR30461">
    <property type="entry name" value="DNA-INVERTASE FROM LAMBDOID PROPHAGE"/>
    <property type="match status" value="1"/>
</dbReference>
<organism evidence="9 10">
    <name type="scientific">Salipiger marinus</name>
    <dbReference type="NCBI Taxonomy" id="555512"/>
    <lineage>
        <taxon>Bacteria</taxon>
        <taxon>Pseudomonadati</taxon>
        <taxon>Pseudomonadota</taxon>
        <taxon>Alphaproteobacteria</taxon>
        <taxon>Rhodobacterales</taxon>
        <taxon>Roseobacteraceae</taxon>
        <taxon>Salipiger</taxon>
    </lineage>
</organism>
<dbReference type="SMART" id="SM00857">
    <property type="entry name" value="Resolvase"/>
    <property type="match status" value="1"/>
</dbReference>
<dbReference type="PROSITE" id="PS00398">
    <property type="entry name" value="RECOMBINASES_2"/>
    <property type="match status" value="1"/>
</dbReference>
<evidence type="ECO:0000259" key="8">
    <source>
        <dbReference type="PROSITE" id="PS51736"/>
    </source>
</evidence>
<dbReference type="PROSITE" id="PS00397">
    <property type="entry name" value="RECOMBINASES_1"/>
    <property type="match status" value="1"/>
</dbReference>
<evidence type="ECO:0000256" key="6">
    <source>
        <dbReference type="PIRSR" id="PIRSR606118-50"/>
    </source>
</evidence>
<proteinExistence type="inferred from homology"/>
<dbReference type="FunFam" id="3.40.50.1390:FF:000001">
    <property type="entry name" value="DNA recombinase"/>
    <property type="match status" value="1"/>
</dbReference>
<evidence type="ECO:0000256" key="3">
    <source>
        <dbReference type="ARBA" id="ARBA00023100"/>
    </source>
</evidence>
<evidence type="ECO:0000256" key="4">
    <source>
        <dbReference type="ARBA" id="ARBA00023125"/>
    </source>
</evidence>
<dbReference type="SUPFAM" id="SSF53041">
    <property type="entry name" value="Resolvase-like"/>
    <property type="match status" value="1"/>
</dbReference>
<accession>A0A1G8UC63</accession>
<evidence type="ECO:0000313" key="10">
    <source>
        <dbReference type="Proteomes" id="UP000199093"/>
    </source>
</evidence>
<keyword evidence="5" id="KW-0233">DNA recombination</keyword>
<keyword evidence="4" id="KW-0238">DNA-binding</keyword>
<feature type="domain" description="Resolvase/invertase-type recombinase catalytic" evidence="8">
    <location>
        <begin position="1"/>
        <end position="134"/>
    </location>
</feature>
<feature type="active site" description="O-(5'-phospho-DNA)-serine intermediate" evidence="6 7">
    <location>
        <position position="9"/>
    </location>
</feature>
<dbReference type="InterPro" id="IPR050639">
    <property type="entry name" value="SSR_resolvase"/>
</dbReference>
<evidence type="ECO:0000256" key="1">
    <source>
        <dbReference type="ARBA" id="ARBA00009913"/>
    </source>
</evidence>
<dbReference type="EMBL" id="FNEJ01000039">
    <property type="protein sequence ID" value="SDJ51343.1"/>
    <property type="molecule type" value="Genomic_DNA"/>
</dbReference>
<dbReference type="InterPro" id="IPR006118">
    <property type="entry name" value="Recombinase_CS"/>
</dbReference>
<dbReference type="InterPro" id="IPR006119">
    <property type="entry name" value="Resolv_N"/>
</dbReference>
<comment type="similarity">
    <text evidence="1">Belongs to the site-specific recombinase resolvase family.</text>
</comment>
<evidence type="ECO:0000256" key="5">
    <source>
        <dbReference type="ARBA" id="ARBA00023172"/>
    </source>
</evidence>
<dbReference type="GO" id="GO:0003677">
    <property type="term" value="F:DNA binding"/>
    <property type="evidence" value="ECO:0007669"/>
    <property type="project" value="UniProtKB-KW"/>
</dbReference>
<dbReference type="GO" id="GO:0000150">
    <property type="term" value="F:DNA strand exchange activity"/>
    <property type="evidence" value="ECO:0007669"/>
    <property type="project" value="UniProtKB-KW"/>
</dbReference>
<dbReference type="Gene3D" id="3.40.50.1390">
    <property type="entry name" value="Resolvase, N-terminal catalytic domain"/>
    <property type="match status" value="1"/>
</dbReference>
<dbReference type="Proteomes" id="UP000199093">
    <property type="component" value="Unassembled WGS sequence"/>
</dbReference>
<evidence type="ECO:0000256" key="7">
    <source>
        <dbReference type="PROSITE-ProRule" id="PRU10137"/>
    </source>
</evidence>
<reference evidence="10" key="1">
    <citation type="submission" date="2016-10" db="EMBL/GenBank/DDBJ databases">
        <authorList>
            <person name="Varghese N."/>
            <person name="Submissions S."/>
        </authorList>
    </citation>
    <scope>NUCLEOTIDE SEQUENCE [LARGE SCALE GENOMIC DNA]</scope>
    <source>
        <strain evidence="10">DSM 26424</strain>
    </source>
</reference>